<dbReference type="GO" id="GO:0006020">
    <property type="term" value="P:inositol metabolic process"/>
    <property type="evidence" value="ECO:0007669"/>
    <property type="project" value="TreeGrafter"/>
</dbReference>
<dbReference type="InterPro" id="IPR033942">
    <property type="entry name" value="IMPase"/>
</dbReference>
<keyword evidence="5" id="KW-0479">Metal-binding</keyword>
<dbReference type="AlphaFoldDB" id="A0A0F8X8W4"/>
<keyword evidence="6" id="KW-0378">Hydrolase</keyword>
<dbReference type="SUPFAM" id="SSF56655">
    <property type="entry name" value="Carbohydrate phosphatase"/>
    <property type="match status" value="1"/>
</dbReference>
<dbReference type="GO" id="GO:0008934">
    <property type="term" value="F:inositol monophosphate 1-phosphatase activity"/>
    <property type="evidence" value="ECO:0007669"/>
    <property type="project" value="InterPro"/>
</dbReference>
<evidence type="ECO:0000256" key="6">
    <source>
        <dbReference type="ARBA" id="ARBA00022801"/>
    </source>
</evidence>
<dbReference type="InterPro" id="IPR020583">
    <property type="entry name" value="Inositol_monoP_metal-BS"/>
</dbReference>
<evidence type="ECO:0000256" key="3">
    <source>
        <dbReference type="ARBA" id="ARBA00009759"/>
    </source>
</evidence>
<comment type="similarity">
    <text evidence="3">Belongs to the inositol monophosphatase superfamily.</text>
</comment>
<dbReference type="InterPro" id="IPR000760">
    <property type="entry name" value="Inositol_monophosphatase-like"/>
</dbReference>
<sequence length="275" mass="29355">DVGLRQRMPELPVSTSGKTAAAVARACAQEAGRIAMDAFGRRQDVQVKGRGNFLTETDLAAERSALAILRKEYPEHELLAEESAAVPKGEGWMWVVDPLDGTHNFSRGIPYFAFNIALCYGREPLLGLTYAPVTGEEFFAENGKGLTVNGQPARASTAEKLSDCVLGVDLGYEDARAARMLELVAEAWPVQSVRVMGSAALGLAYAACGRYDLFMHNFLYPWDVAAGIVLVKEGGGAVLDRDGGAVGIDSEGVVAGAPGAVRELLSLARDRPWRG</sequence>
<reference evidence="8" key="1">
    <citation type="journal article" date="2015" name="Nature">
        <title>Complex archaea that bridge the gap between prokaryotes and eukaryotes.</title>
        <authorList>
            <person name="Spang A."/>
            <person name="Saw J.H."/>
            <person name="Jorgensen S.L."/>
            <person name="Zaremba-Niedzwiedzka K."/>
            <person name="Martijn J."/>
            <person name="Lind A.E."/>
            <person name="van Eijk R."/>
            <person name="Schleper C."/>
            <person name="Guy L."/>
            <person name="Ettema T.J."/>
        </authorList>
    </citation>
    <scope>NUCLEOTIDE SEQUENCE</scope>
</reference>
<evidence type="ECO:0000256" key="5">
    <source>
        <dbReference type="ARBA" id="ARBA00022723"/>
    </source>
</evidence>
<comment type="catalytic activity">
    <reaction evidence="1">
        <text>a myo-inositol phosphate + H2O = myo-inositol + phosphate</text>
        <dbReference type="Rhea" id="RHEA:24056"/>
        <dbReference type="ChEBI" id="CHEBI:15377"/>
        <dbReference type="ChEBI" id="CHEBI:17268"/>
        <dbReference type="ChEBI" id="CHEBI:43474"/>
        <dbReference type="ChEBI" id="CHEBI:84139"/>
        <dbReference type="EC" id="3.1.3.25"/>
    </reaction>
</comment>
<dbReference type="InterPro" id="IPR020550">
    <property type="entry name" value="Inositol_monophosphatase_CS"/>
</dbReference>
<dbReference type="Gene3D" id="3.40.190.80">
    <property type="match status" value="1"/>
</dbReference>
<comment type="cofactor">
    <cofactor evidence="2">
        <name>Mg(2+)</name>
        <dbReference type="ChEBI" id="CHEBI:18420"/>
    </cofactor>
</comment>
<proteinExistence type="inferred from homology"/>
<dbReference type="GO" id="GO:0007165">
    <property type="term" value="P:signal transduction"/>
    <property type="evidence" value="ECO:0007669"/>
    <property type="project" value="TreeGrafter"/>
</dbReference>
<dbReference type="GO" id="GO:0046872">
    <property type="term" value="F:metal ion binding"/>
    <property type="evidence" value="ECO:0007669"/>
    <property type="project" value="UniProtKB-KW"/>
</dbReference>
<accession>A0A0F8X8W4</accession>
<evidence type="ECO:0000256" key="1">
    <source>
        <dbReference type="ARBA" id="ARBA00001033"/>
    </source>
</evidence>
<gene>
    <name evidence="8" type="ORF">LCGC14_3055050</name>
</gene>
<dbReference type="Gene3D" id="3.30.540.10">
    <property type="entry name" value="Fructose-1,6-Bisphosphatase, subunit A, domain 1"/>
    <property type="match status" value="1"/>
</dbReference>
<dbReference type="PANTHER" id="PTHR20854:SF4">
    <property type="entry name" value="INOSITOL-1-MONOPHOSPHATASE-RELATED"/>
    <property type="match status" value="1"/>
</dbReference>
<dbReference type="PROSITE" id="PS00630">
    <property type="entry name" value="IMP_2"/>
    <property type="match status" value="1"/>
</dbReference>
<evidence type="ECO:0000313" key="8">
    <source>
        <dbReference type="EMBL" id="KKK57380.1"/>
    </source>
</evidence>
<dbReference type="GO" id="GO:0046854">
    <property type="term" value="P:phosphatidylinositol phosphate biosynthetic process"/>
    <property type="evidence" value="ECO:0007669"/>
    <property type="project" value="InterPro"/>
</dbReference>
<dbReference type="EC" id="3.1.3.25" evidence="4"/>
<evidence type="ECO:0000256" key="7">
    <source>
        <dbReference type="ARBA" id="ARBA00022842"/>
    </source>
</evidence>
<dbReference type="EMBL" id="LAZR01064509">
    <property type="protein sequence ID" value="KKK57380.1"/>
    <property type="molecule type" value="Genomic_DNA"/>
</dbReference>
<name>A0A0F8X8W4_9ZZZZ</name>
<dbReference type="PROSITE" id="PS00629">
    <property type="entry name" value="IMP_1"/>
    <property type="match status" value="1"/>
</dbReference>
<dbReference type="CDD" id="cd01639">
    <property type="entry name" value="IMPase"/>
    <property type="match status" value="1"/>
</dbReference>
<comment type="caution">
    <text evidence="8">The sequence shown here is derived from an EMBL/GenBank/DDBJ whole genome shotgun (WGS) entry which is preliminary data.</text>
</comment>
<keyword evidence="7" id="KW-0460">Magnesium</keyword>
<evidence type="ECO:0000256" key="2">
    <source>
        <dbReference type="ARBA" id="ARBA00001946"/>
    </source>
</evidence>
<dbReference type="Pfam" id="PF00459">
    <property type="entry name" value="Inositol_P"/>
    <property type="match status" value="1"/>
</dbReference>
<dbReference type="PANTHER" id="PTHR20854">
    <property type="entry name" value="INOSITOL MONOPHOSPHATASE"/>
    <property type="match status" value="1"/>
</dbReference>
<evidence type="ECO:0000256" key="4">
    <source>
        <dbReference type="ARBA" id="ARBA00013106"/>
    </source>
</evidence>
<feature type="non-terminal residue" evidence="8">
    <location>
        <position position="1"/>
    </location>
</feature>
<protein>
    <recommendedName>
        <fullName evidence="4">inositol-phosphate phosphatase</fullName>
        <ecNumber evidence="4">3.1.3.25</ecNumber>
    </recommendedName>
</protein>
<dbReference type="PRINTS" id="PR00377">
    <property type="entry name" value="IMPHPHTASES"/>
</dbReference>
<organism evidence="8">
    <name type="scientific">marine sediment metagenome</name>
    <dbReference type="NCBI Taxonomy" id="412755"/>
    <lineage>
        <taxon>unclassified sequences</taxon>
        <taxon>metagenomes</taxon>
        <taxon>ecological metagenomes</taxon>
    </lineage>
</organism>